<evidence type="ECO:0000313" key="4">
    <source>
        <dbReference type="Proteomes" id="UP000652761"/>
    </source>
</evidence>
<dbReference type="Proteomes" id="UP000652761">
    <property type="component" value="Unassembled WGS sequence"/>
</dbReference>
<keyword evidence="4" id="KW-1185">Reference proteome</keyword>
<feature type="compositionally biased region" description="Basic and acidic residues" evidence="1">
    <location>
        <begin position="104"/>
        <end position="118"/>
    </location>
</feature>
<comment type="caution">
    <text evidence="3">The sequence shown here is derived from an EMBL/GenBank/DDBJ whole genome shotgun (WGS) entry which is preliminary data.</text>
</comment>
<accession>A0A843XPX6</accession>
<sequence>MASLELPPPPPPIVAYPGFSSAGPSPPKGSYTPTFIVLGVIAAFTLFACILGQVWARRYLRPRSRRGFDVEEDGFGTNMPAAKPAMNGVAKGEPKLAGGGATIKEGKPAENGRPKAAA</sequence>
<evidence type="ECO:0000313" key="3">
    <source>
        <dbReference type="EMBL" id="MQM21181.1"/>
    </source>
</evidence>
<feature type="transmembrane region" description="Helical" evidence="2">
    <location>
        <begin position="35"/>
        <end position="56"/>
    </location>
</feature>
<protein>
    <recommendedName>
        <fullName evidence="5">Transmembrane protein</fullName>
    </recommendedName>
</protein>
<evidence type="ECO:0008006" key="5">
    <source>
        <dbReference type="Google" id="ProtNLM"/>
    </source>
</evidence>
<dbReference type="AlphaFoldDB" id="A0A843XPX6"/>
<dbReference type="EMBL" id="NMUH01010693">
    <property type="protein sequence ID" value="MQM21181.1"/>
    <property type="molecule type" value="Genomic_DNA"/>
</dbReference>
<feature type="region of interest" description="Disordered" evidence="1">
    <location>
        <begin position="68"/>
        <end position="118"/>
    </location>
</feature>
<reference evidence="3" key="1">
    <citation type="submission" date="2017-07" db="EMBL/GenBank/DDBJ databases">
        <title>Taro Niue Genome Assembly and Annotation.</title>
        <authorList>
            <person name="Atibalentja N."/>
            <person name="Keating K."/>
            <person name="Fields C.J."/>
        </authorList>
    </citation>
    <scope>NUCLEOTIDE SEQUENCE</scope>
    <source>
        <strain evidence="3">Niue_2</strain>
        <tissue evidence="3">Leaf</tissue>
    </source>
</reference>
<gene>
    <name evidence="3" type="ORF">Taro_054218</name>
</gene>
<keyword evidence="2" id="KW-0812">Transmembrane</keyword>
<proteinExistence type="predicted"/>
<dbReference type="OrthoDB" id="689238at2759"/>
<organism evidence="3 4">
    <name type="scientific">Colocasia esculenta</name>
    <name type="common">Wild taro</name>
    <name type="synonym">Arum esculentum</name>
    <dbReference type="NCBI Taxonomy" id="4460"/>
    <lineage>
        <taxon>Eukaryota</taxon>
        <taxon>Viridiplantae</taxon>
        <taxon>Streptophyta</taxon>
        <taxon>Embryophyta</taxon>
        <taxon>Tracheophyta</taxon>
        <taxon>Spermatophyta</taxon>
        <taxon>Magnoliopsida</taxon>
        <taxon>Liliopsida</taxon>
        <taxon>Araceae</taxon>
        <taxon>Aroideae</taxon>
        <taxon>Colocasieae</taxon>
        <taxon>Colocasia</taxon>
    </lineage>
</organism>
<name>A0A843XPX6_COLES</name>
<keyword evidence="2" id="KW-0472">Membrane</keyword>
<evidence type="ECO:0000256" key="1">
    <source>
        <dbReference type="SAM" id="MobiDB-lite"/>
    </source>
</evidence>
<evidence type="ECO:0000256" key="2">
    <source>
        <dbReference type="SAM" id="Phobius"/>
    </source>
</evidence>
<keyword evidence="2" id="KW-1133">Transmembrane helix</keyword>